<accession>A0ABD1L688</accession>
<comment type="caution">
    <text evidence="1">The sequence shown here is derived from an EMBL/GenBank/DDBJ whole genome shotgun (WGS) entry which is preliminary data.</text>
</comment>
<protein>
    <recommendedName>
        <fullName evidence="3">Secreted protein</fullName>
    </recommendedName>
</protein>
<evidence type="ECO:0008006" key="3">
    <source>
        <dbReference type="Google" id="ProtNLM"/>
    </source>
</evidence>
<evidence type="ECO:0000313" key="2">
    <source>
        <dbReference type="Proteomes" id="UP001603857"/>
    </source>
</evidence>
<name>A0ABD1L688_9FABA</name>
<evidence type="ECO:0000313" key="1">
    <source>
        <dbReference type="EMBL" id="KAL2318878.1"/>
    </source>
</evidence>
<gene>
    <name evidence="1" type="ORF">Fmac_032754</name>
</gene>
<reference evidence="1 2" key="1">
    <citation type="submission" date="2024-08" db="EMBL/GenBank/DDBJ databases">
        <title>Insights into the chromosomal genome structure of Flemingia macrophylla.</title>
        <authorList>
            <person name="Ding Y."/>
            <person name="Zhao Y."/>
            <person name="Bi W."/>
            <person name="Wu M."/>
            <person name="Zhao G."/>
            <person name="Gong Y."/>
            <person name="Li W."/>
            <person name="Zhang P."/>
        </authorList>
    </citation>
    <scope>NUCLEOTIDE SEQUENCE [LARGE SCALE GENOMIC DNA]</scope>
    <source>
        <strain evidence="1">DYQJB</strain>
        <tissue evidence="1">Leaf</tissue>
    </source>
</reference>
<keyword evidence="2" id="KW-1185">Reference proteome</keyword>
<proteinExistence type="predicted"/>
<dbReference type="AlphaFoldDB" id="A0ABD1L688"/>
<sequence>MLTLIASGSPLFLGLAALRFLFGVICLSQNKSPSITAIVDPISTLSSRSSLLWAKSLSSLVKLAPWLYPSQLCYLDTHREQSLQVQQCPTPPFGHCHYWYLTLSAQHFCKYQPLLNSIGQ</sequence>
<dbReference type="EMBL" id="JBGMDY010000011">
    <property type="protein sequence ID" value="KAL2318878.1"/>
    <property type="molecule type" value="Genomic_DNA"/>
</dbReference>
<dbReference type="Proteomes" id="UP001603857">
    <property type="component" value="Unassembled WGS sequence"/>
</dbReference>
<organism evidence="1 2">
    <name type="scientific">Flemingia macrophylla</name>
    <dbReference type="NCBI Taxonomy" id="520843"/>
    <lineage>
        <taxon>Eukaryota</taxon>
        <taxon>Viridiplantae</taxon>
        <taxon>Streptophyta</taxon>
        <taxon>Embryophyta</taxon>
        <taxon>Tracheophyta</taxon>
        <taxon>Spermatophyta</taxon>
        <taxon>Magnoliopsida</taxon>
        <taxon>eudicotyledons</taxon>
        <taxon>Gunneridae</taxon>
        <taxon>Pentapetalae</taxon>
        <taxon>rosids</taxon>
        <taxon>fabids</taxon>
        <taxon>Fabales</taxon>
        <taxon>Fabaceae</taxon>
        <taxon>Papilionoideae</taxon>
        <taxon>50 kb inversion clade</taxon>
        <taxon>NPAAA clade</taxon>
        <taxon>indigoferoid/millettioid clade</taxon>
        <taxon>Phaseoleae</taxon>
        <taxon>Flemingia</taxon>
    </lineage>
</organism>